<reference evidence="1 2" key="1">
    <citation type="submission" date="2022-10" db="EMBL/GenBank/DDBJ databases">
        <title>Chitinophaga nivalis PC15 sp. nov., isolated from Pyeongchang county, South Korea.</title>
        <authorList>
            <person name="Trinh H.N."/>
        </authorList>
    </citation>
    <scope>NUCLEOTIDE SEQUENCE [LARGE SCALE GENOMIC DNA]</scope>
    <source>
        <strain evidence="1 2">PC14</strain>
    </source>
</reference>
<dbReference type="Gene3D" id="2.60.40.1120">
    <property type="entry name" value="Carboxypeptidase-like, regulatory domain"/>
    <property type="match status" value="1"/>
</dbReference>
<sequence length="244" mass="26576">MKTTRPLIVSIPHPCSQRLHDMTQVKEGRYCSECRKTVIDFSLLTDAAISHRLQQANGEVCGMFLPSQLNRPLEVAPKKRWLPVALLTGLLSGGSLLSLQAKNLSPASLLIPGSTDASAATSGEPDSLRVIKGNVSAENIPLGGATVVLKDTKHGVVTDSAGNFTLTIPDTTQGKTFTIIISFVAFYPIELTATTDMPVAAVLQPYSPADSAKIGYVVRVVKPTRWGQLKRDWRRLWHIRKEPH</sequence>
<dbReference type="Proteomes" id="UP001207742">
    <property type="component" value="Unassembled WGS sequence"/>
</dbReference>
<organism evidence="1 2">
    <name type="scientific">Chitinophaga nivalis</name>
    <dbReference type="NCBI Taxonomy" id="2991709"/>
    <lineage>
        <taxon>Bacteria</taxon>
        <taxon>Pseudomonadati</taxon>
        <taxon>Bacteroidota</taxon>
        <taxon>Chitinophagia</taxon>
        <taxon>Chitinophagales</taxon>
        <taxon>Chitinophagaceae</taxon>
        <taxon>Chitinophaga</taxon>
    </lineage>
</organism>
<dbReference type="SUPFAM" id="SSF49464">
    <property type="entry name" value="Carboxypeptidase regulatory domain-like"/>
    <property type="match status" value="1"/>
</dbReference>
<accession>A0ABT3IKE4</accession>
<proteinExistence type="predicted"/>
<dbReference type="InterPro" id="IPR008969">
    <property type="entry name" value="CarboxyPept-like_regulatory"/>
</dbReference>
<dbReference type="RefSeq" id="WP_264730051.1">
    <property type="nucleotide sequence ID" value="NZ_JAPDNR010000001.1"/>
</dbReference>
<gene>
    <name evidence="1" type="ORF">OL497_11065</name>
</gene>
<name>A0ABT3IKE4_9BACT</name>
<evidence type="ECO:0000313" key="2">
    <source>
        <dbReference type="Proteomes" id="UP001207742"/>
    </source>
</evidence>
<keyword evidence="2" id="KW-1185">Reference proteome</keyword>
<dbReference type="EMBL" id="JAPDNS010000001">
    <property type="protein sequence ID" value="MCW3484436.1"/>
    <property type="molecule type" value="Genomic_DNA"/>
</dbReference>
<protein>
    <submittedName>
        <fullName evidence="1">Carboxypeptidase-like regulatory domain-containing protein</fullName>
    </submittedName>
</protein>
<dbReference type="Pfam" id="PF13715">
    <property type="entry name" value="CarbopepD_reg_2"/>
    <property type="match status" value="1"/>
</dbReference>
<evidence type="ECO:0000313" key="1">
    <source>
        <dbReference type="EMBL" id="MCW3484436.1"/>
    </source>
</evidence>
<comment type="caution">
    <text evidence="1">The sequence shown here is derived from an EMBL/GenBank/DDBJ whole genome shotgun (WGS) entry which is preliminary data.</text>
</comment>